<evidence type="ECO:0000313" key="1">
    <source>
        <dbReference type="EMBL" id="KAK8205536.1"/>
    </source>
</evidence>
<dbReference type="Proteomes" id="UP001320706">
    <property type="component" value="Unassembled WGS sequence"/>
</dbReference>
<keyword evidence="2" id="KW-1185">Reference proteome</keyword>
<dbReference type="EMBL" id="JAMKPW020000024">
    <property type="protein sequence ID" value="KAK8205536.1"/>
    <property type="molecule type" value="Genomic_DNA"/>
</dbReference>
<evidence type="ECO:0000313" key="2">
    <source>
        <dbReference type="Proteomes" id="UP001320706"/>
    </source>
</evidence>
<proteinExistence type="predicted"/>
<accession>A0ACC3SBA7</accession>
<protein>
    <submittedName>
        <fullName evidence="1">Uncharacterized protein</fullName>
    </submittedName>
</protein>
<gene>
    <name evidence="1" type="ORF">M8818_004906</name>
</gene>
<reference evidence="1" key="1">
    <citation type="submission" date="2024-02" db="EMBL/GenBank/DDBJ databases">
        <title>Metagenome Assembled Genome of Zalaria obscura JY119.</title>
        <authorList>
            <person name="Vighnesh L."/>
            <person name="Jagadeeshwari U."/>
            <person name="Venkata Ramana C."/>
            <person name="Sasikala C."/>
        </authorList>
    </citation>
    <scope>NUCLEOTIDE SEQUENCE</scope>
    <source>
        <strain evidence="1">JY119</strain>
    </source>
</reference>
<comment type="caution">
    <text evidence="1">The sequence shown here is derived from an EMBL/GenBank/DDBJ whole genome shotgun (WGS) entry which is preliminary data.</text>
</comment>
<sequence length="283" mass="30408">MSGIGPELPPHLLAKRKRAQEEEAQVAPPSSPGAKRYKSPDGPEKRQRVVGPAPPPAPLDERPSEPVEAEDSSESSDDDDFGPALPSGPVTETGEDEEAATSSRPPAAPSPPRKSQRDEWMTLPPQADDLAARMDPSKLRARGFNTGKSARGASGPVETGIWTETPEQKRKRLEDEVMGRSGPAALPGSGRGREDRSRSGSAARVDETTARRIKEHTEKTRGESLYAAHAAKQGEDAEDDPSRRAFDREKDMGHGGRVGEKQRKEMLSKAAGFSGRFAGGSYL</sequence>
<name>A0ACC3SBA7_9PEZI</name>
<organism evidence="1 2">
    <name type="scientific">Zalaria obscura</name>
    <dbReference type="NCBI Taxonomy" id="2024903"/>
    <lineage>
        <taxon>Eukaryota</taxon>
        <taxon>Fungi</taxon>
        <taxon>Dikarya</taxon>
        <taxon>Ascomycota</taxon>
        <taxon>Pezizomycotina</taxon>
        <taxon>Dothideomycetes</taxon>
        <taxon>Dothideomycetidae</taxon>
        <taxon>Dothideales</taxon>
        <taxon>Zalariaceae</taxon>
        <taxon>Zalaria</taxon>
    </lineage>
</organism>